<organism evidence="1 2">
    <name type="scientific">Ancylostoma ceylanicum</name>
    <dbReference type="NCBI Taxonomy" id="53326"/>
    <lineage>
        <taxon>Eukaryota</taxon>
        <taxon>Metazoa</taxon>
        <taxon>Ecdysozoa</taxon>
        <taxon>Nematoda</taxon>
        <taxon>Chromadorea</taxon>
        <taxon>Rhabditida</taxon>
        <taxon>Rhabditina</taxon>
        <taxon>Rhabditomorpha</taxon>
        <taxon>Strongyloidea</taxon>
        <taxon>Ancylostomatidae</taxon>
        <taxon>Ancylostomatinae</taxon>
        <taxon>Ancylostoma</taxon>
    </lineage>
</organism>
<evidence type="ECO:0000313" key="1">
    <source>
        <dbReference type="EMBL" id="EYC29398.1"/>
    </source>
</evidence>
<protein>
    <submittedName>
        <fullName evidence="1">Uncharacterized protein</fullName>
    </submittedName>
</protein>
<dbReference type="Proteomes" id="UP000024635">
    <property type="component" value="Unassembled WGS sequence"/>
</dbReference>
<comment type="caution">
    <text evidence="1">The sequence shown here is derived from an EMBL/GenBank/DDBJ whole genome shotgun (WGS) entry which is preliminary data.</text>
</comment>
<evidence type="ECO:0000313" key="2">
    <source>
        <dbReference type="Proteomes" id="UP000024635"/>
    </source>
</evidence>
<reference evidence="2" key="1">
    <citation type="journal article" date="2015" name="Nat. Genet.">
        <title>The genome and transcriptome of the zoonotic hookworm Ancylostoma ceylanicum identify infection-specific gene families.</title>
        <authorList>
            <person name="Schwarz E.M."/>
            <person name="Hu Y."/>
            <person name="Antoshechkin I."/>
            <person name="Miller M.M."/>
            <person name="Sternberg P.W."/>
            <person name="Aroian R.V."/>
        </authorList>
    </citation>
    <scope>NUCLEOTIDE SEQUENCE</scope>
    <source>
        <strain evidence="2">HY135</strain>
    </source>
</reference>
<sequence length="105" mass="11627">MNKRAADRKRVRLKCDCDATSPYSSSYEGFPQLGKGKGGTPLTMRSLQLSTLMTDAYGRFAPPLLYVMVEVGKCIVNVFPSKSRLRINDLATSVIKSVKYGSSNW</sequence>
<proteinExistence type="predicted"/>
<dbReference type="AlphaFoldDB" id="A0A016VRI8"/>
<dbReference type="EMBL" id="JARK01001342">
    <property type="protein sequence ID" value="EYC29398.1"/>
    <property type="molecule type" value="Genomic_DNA"/>
</dbReference>
<gene>
    <name evidence="1" type="primary">Acey_s0006.g2957</name>
    <name evidence="1" type="ORF">Y032_0006g2957</name>
</gene>
<accession>A0A016VRI8</accession>
<name>A0A016VRI8_9BILA</name>
<keyword evidence="2" id="KW-1185">Reference proteome</keyword>